<protein>
    <submittedName>
        <fullName evidence="3">Phosphoribosylamine--glycine ligase N-terminal domain-containing protein</fullName>
    </submittedName>
</protein>
<dbReference type="InterPro" id="IPR020562">
    <property type="entry name" value="PRibGlycinamide_synth_N"/>
</dbReference>
<feature type="domain" description="Phosphoribosylglycinamide synthetase N-terminal" evidence="2">
    <location>
        <begin position="4"/>
        <end position="85"/>
    </location>
</feature>
<keyword evidence="3" id="KW-0436">Ligase</keyword>
<dbReference type="Proteomes" id="UP001597111">
    <property type="component" value="Unassembled WGS sequence"/>
</dbReference>
<dbReference type="RefSeq" id="WP_379817803.1">
    <property type="nucleotide sequence ID" value="NZ_JBHUDH010000008.1"/>
</dbReference>
<dbReference type="PANTHER" id="PTHR43472:SF1">
    <property type="entry name" value="PHOSPHORIBOSYLAMINE--GLYCINE LIGASE, CHLOROPLASTIC"/>
    <property type="match status" value="1"/>
</dbReference>
<dbReference type="GO" id="GO:0016874">
    <property type="term" value="F:ligase activity"/>
    <property type="evidence" value="ECO:0007669"/>
    <property type="project" value="UniProtKB-KW"/>
</dbReference>
<dbReference type="InterPro" id="IPR016185">
    <property type="entry name" value="PreATP-grasp_dom_sf"/>
</dbReference>
<comment type="cofactor">
    <cofactor evidence="1">
        <name>Mn(2+)</name>
        <dbReference type="ChEBI" id="CHEBI:29035"/>
    </cofactor>
</comment>
<feature type="non-terminal residue" evidence="3">
    <location>
        <position position="87"/>
    </location>
</feature>
<gene>
    <name evidence="3" type="ORF">ACFR9S_01020</name>
</gene>
<reference evidence="3 4" key="1">
    <citation type="journal article" date="2019" name="Int. J. Syst. Evol. Microbiol.">
        <title>The Global Catalogue of Microorganisms (GCM) 10K type strain sequencing project: providing services to taxonomists for standard genome sequencing and annotation.</title>
        <authorList>
            <consortium name="The Broad Institute Genomics Platform"/>
            <consortium name="The Broad Institute Genome Sequencing Center for Infectious Disease"/>
            <person name="Wu L."/>
            <person name="Ma J."/>
        </authorList>
    </citation>
    <scope>NUCLEOTIDE SEQUENCE [LARGE SCALE GENOMIC DNA]</scope>
    <source>
        <strain evidence="3 4">CGMCC 1.12285</strain>
    </source>
</reference>
<dbReference type="Gene3D" id="3.40.50.20">
    <property type="match status" value="1"/>
</dbReference>
<dbReference type="AlphaFoldDB" id="A0ABD6B1S9"/>
<dbReference type="EMBL" id="JBHUDH010000008">
    <property type="protein sequence ID" value="MFD1524882.1"/>
    <property type="molecule type" value="Genomic_DNA"/>
</dbReference>
<dbReference type="SUPFAM" id="SSF52440">
    <property type="entry name" value="PreATP-grasp domain"/>
    <property type="match status" value="1"/>
</dbReference>
<proteinExistence type="predicted"/>
<dbReference type="Pfam" id="PF02844">
    <property type="entry name" value="GARS_N"/>
    <property type="match status" value="1"/>
</dbReference>
<accession>A0ABD6B1S9</accession>
<evidence type="ECO:0000313" key="3">
    <source>
        <dbReference type="EMBL" id="MFD1524882.1"/>
    </source>
</evidence>
<evidence type="ECO:0000259" key="2">
    <source>
        <dbReference type="Pfam" id="PF02844"/>
    </source>
</evidence>
<comment type="caution">
    <text evidence="3">The sequence shown here is derived from an EMBL/GenBank/DDBJ whole genome shotgun (WGS) entry which is preliminary data.</text>
</comment>
<dbReference type="PANTHER" id="PTHR43472">
    <property type="entry name" value="PHOSPHORIBOSYLAMINE--GLYCINE LIGASE"/>
    <property type="match status" value="1"/>
</dbReference>
<organism evidence="3 4">
    <name type="scientific">Halolamina salina</name>
    <dbReference type="NCBI Taxonomy" id="1220023"/>
    <lineage>
        <taxon>Archaea</taxon>
        <taxon>Methanobacteriati</taxon>
        <taxon>Methanobacteriota</taxon>
        <taxon>Stenosarchaea group</taxon>
        <taxon>Halobacteria</taxon>
        <taxon>Halobacteriales</taxon>
        <taxon>Haloferacaceae</taxon>
    </lineage>
</organism>
<name>A0ABD6B1S9_9EURY</name>
<evidence type="ECO:0000256" key="1">
    <source>
        <dbReference type="ARBA" id="ARBA00001936"/>
    </source>
</evidence>
<keyword evidence="4" id="KW-1185">Reference proteome</keyword>
<sequence length="87" mass="8464">MSETVLVIGGGGREHAITRALAPDAEVYALASNRNPGIASLAAGTEIADETDTDAVVAYAESVGADAAVIGPEAALAAGVADALNDA</sequence>
<evidence type="ECO:0000313" key="4">
    <source>
        <dbReference type="Proteomes" id="UP001597111"/>
    </source>
</evidence>
<dbReference type="InterPro" id="IPR000115">
    <property type="entry name" value="PRibGlycinamide_synth"/>
</dbReference>